<organism evidence="1 2">
    <name type="scientific">Pseudoxanthomonas winnipegensis</name>
    <dbReference type="NCBI Taxonomy" id="2480810"/>
    <lineage>
        <taxon>Bacteria</taxon>
        <taxon>Pseudomonadati</taxon>
        <taxon>Pseudomonadota</taxon>
        <taxon>Gammaproteobacteria</taxon>
        <taxon>Lysobacterales</taxon>
        <taxon>Lysobacteraceae</taxon>
        <taxon>Pseudoxanthomonas</taxon>
    </lineage>
</organism>
<dbReference type="EMBL" id="SHMG01000013">
    <property type="protein sequence ID" value="TAA36975.1"/>
    <property type="molecule type" value="Genomic_DNA"/>
</dbReference>
<evidence type="ECO:0000313" key="2">
    <source>
        <dbReference type="Proteomes" id="UP000294164"/>
    </source>
</evidence>
<accession>A0A4Q8LYC7</accession>
<comment type="caution">
    <text evidence="1">The sequence shown here is derived from an EMBL/GenBank/DDBJ whole genome shotgun (WGS) entry which is preliminary data.</text>
</comment>
<evidence type="ECO:0000313" key="1">
    <source>
        <dbReference type="EMBL" id="TAA36975.1"/>
    </source>
</evidence>
<dbReference type="Proteomes" id="UP000294164">
    <property type="component" value="Unassembled WGS sequence"/>
</dbReference>
<reference evidence="1 2" key="1">
    <citation type="submission" date="2019-02" db="EMBL/GenBank/DDBJ databases">
        <title>WGS of Pseudoxanthomonas species novum from clinical isolates.</title>
        <authorList>
            <person name="Bernier A.-M."/>
            <person name="Bernard K."/>
            <person name="Vachon A."/>
        </authorList>
    </citation>
    <scope>NUCLEOTIDE SEQUENCE [LARGE SCALE GENOMIC DNA]</scope>
    <source>
        <strain evidence="1 2">NML130969</strain>
    </source>
</reference>
<proteinExistence type="predicted"/>
<gene>
    <name evidence="1" type="ORF">EA655_16945</name>
</gene>
<protein>
    <submittedName>
        <fullName evidence="1">Uncharacterized protein</fullName>
    </submittedName>
</protein>
<sequence length="176" mass="19812">MEQKSIEETLAGLAAKFDRTPETSNRGDVIFFNEIKREALIELLDAAHSAIQENQESAAWSYLVQASEHLGYLIGINEAESLTTPEKAINAKLEQYGRKGGLKKGENAKQLQDAVARKLIAATPKNGWKNRQEVHRRFFEVADEVPGFSATDYQWRALLKRSDVKNVLPATSRRTR</sequence>
<name>A0A4Q8LYC7_9GAMM</name>
<dbReference type="AlphaFoldDB" id="A0A4Q8LYC7"/>
<dbReference type="RefSeq" id="WP_130535612.1">
    <property type="nucleotide sequence ID" value="NZ_SHMG01000013.1"/>
</dbReference>